<evidence type="ECO:0000259" key="12">
    <source>
        <dbReference type="Pfam" id="PF06750"/>
    </source>
</evidence>
<comment type="function">
    <text evidence="9">Plays an essential role in type IV pili and type II pseudopili formation by proteolytically removing the leader sequence from substrate proteins and subsequently monomethylating the alpha-amino group of the newly exposed N-terminal phenylalanine.</text>
</comment>
<keyword evidence="9 13" id="KW-0489">Methyltransferase</keyword>
<dbReference type="InterPro" id="IPR050882">
    <property type="entry name" value="Prepilin_peptidase/N-MTase"/>
</dbReference>
<dbReference type="GO" id="GO:0006465">
    <property type="term" value="P:signal peptide processing"/>
    <property type="evidence" value="ECO:0007669"/>
    <property type="project" value="TreeGrafter"/>
</dbReference>
<keyword evidence="7 10" id="KW-0472">Membrane</keyword>
<name>A0A1I0AUQ8_9GAMM</name>
<dbReference type="PANTHER" id="PTHR30487:SF0">
    <property type="entry name" value="PREPILIN LEADER PEPTIDASE_N-METHYLTRANSFERASE-RELATED"/>
    <property type="match status" value="1"/>
</dbReference>
<dbReference type="Pfam" id="PF01478">
    <property type="entry name" value="Peptidase_A24"/>
    <property type="match status" value="1"/>
</dbReference>
<proteinExistence type="inferred from homology"/>
<dbReference type="Pfam" id="PF06750">
    <property type="entry name" value="A24_N_bact"/>
    <property type="match status" value="1"/>
</dbReference>
<keyword evidence="9" id="KW-0378">Hydrolase</keyword>
<evidence type="ECO:0000256" key="1">
    <source>
        <dbReference type="ARBA" id="ARBA00004429"/>
    </source>
</evidence>
<comment type="subcellular location">
    <subcellularLocation>
        <location evidence="1">Cell inner membrane</location>
        <topology evidence="1">Multi-pass membrane protein</topology>
    </subcellularLocation>
    <subcellularLocation>
        <location evidence="9">Cell membrane</location>
        <topology evidence="9">Multi-pass membrane protein</topology>
    </subcellularLocation>
</comment>
<feature type="transmembrane region" description="Helical" evidence="10">
    <location>
        <begin position="238"/>
        <end position="268"/>
    </location>
</feature>
<evidence type="ECO:0000313" key="13">
    <source>
        <dbReference type="EMBL" id="SES98120.1"/>
    </source>
</evidence>
<dbReference type="GO" id="GO:0032259">
    <property type="term" value="P:methylation"/>
    <property type="evidence" value="ECO:0007669"/>
    <property type="project" value="UniProtKB-KW"/>
</dbReference>
<dbReference type="RefSeq" id="WP_093318394.1">
    <property type="nucleotide sequence ID" value="NZ_FOHV01000006.1"/>
</dbReference>
<dbReference type="EMBL" id="FOHV01000006">
    <property type="protein sequence ID" value="SES98120.1"/>
    <property type="molecule type" value="Genomic_DNA"/>
</dbReference>
<keyword evidence="4" id="KW-0997">Cell inner membrane</keyword>
<keyword evidence="9" id="KW-0511">Multifunctional enzyme</keyword>
<dbReference type="GO" id="GO:0004190">
    <property type="term" value="F:aspartic-type endopeptidase activity"/>
    <property type="evidence" value="ECO:0007669"/>
    <property type="project" value="UniProtKB-EC"/>
</dbReference>
<dbReference type="PRINTS" id="PR00864">
    <property type="entry name" value="PREPILNPTASE"/>
</dbReference>
<evidence type="ECO:0000256" key="9">
    <source>
        <dbReference type="RuleBase" id="RU003794"/>
    </source>
</evidence>
<evidence type="ECO:0000256" key="3">
    <source>
        <dbReference type="ARBA" id="ARBA00022475"/>
    </source>
</evidence>
<evidence type="ECO:0000256" key="10">
    <source>
        <dbReference type="SAM" id="Phobius"/>
    </source>
</evidence>
<dbReference type="InterPro" id="IPR014032">
    <property type="entry name" value="Peptidase_A24A_bac"/>
</dbReference>
<dbReference type="GO" id="GO:0005886">
    <property type="term" value="C:plasma membrane"/>
    <property type="evidence" value="ECO:0007669"/>
    <property type="project" value="UniProtKB-SubCell"/>
</dbReference>
<dbReference type="InterPro" id="IPR010627">
    <property type="entry name" value="Prepilin_pept_A24_N"/>
</dbReference>
<evidence type="ECO:0000256" key="5">
    <source>
        <dbReference type="ARBA" id="ARBA00022692"/>
    </source>
</evidence>
<comment type="catalytic activity">
    <reaction evidence="9">
        <text>Typically cleaves a -Gly-|-Phe- bond to release an N-terminal, basic peptide of 5-8 residues from type IV prepilin, and then N-methylates the new N-terminal amino group, the methyl donor being S-adenosyl-L-methionine.</text>
        <dbReference type="EC" id="3.4.23.43"/>
    </reaction>
</comment>
<dbReference type="Gene3D" id="1.20.120.1220">
    <property type="match status" value="1"/>
</dbReference>
<keyword evidence="5 9" id="KW-0812">Transmembrane</keyword>
<evidence type="ECO:0000259" key="11">
    <source>
        <dbReference type="Pfam" id="PF01478"/>
    </source>
</evidence>
<keyword evidence="6 10" id="KW-1133">Transmembrane helix</keyword>
<dbReference type="OrthoDB" id="9789291at2"/>
<keyword evidence="9 13" id="KW-0808">Transferase</keyword>
<evidence type="ECO:0000256" key="6">
    <source>
        <dbReference type="ARBA" id="ARBA00022989"/>
    </source>
</evidence>
<dbReference type="Proteomes" id="UP000242642">
    <property type="component" value="Unassembled WGS sequence"/>
</dbReference>
<dbReference type="STRING" id="1123402.SAMN02583745_01073"/>
<evidence type="ECO:0000313" key="14">
    <source>
        <dbReference type="Proteomes" id="UP000242642"/>
    </source>
</evidence>
<dbReference type="EC" id="2.1.1.-" evidence="9"/>
<sequence length="327" mass="36958">MLLTLLSDLDDYVQSLFMLFEHYPLFKLGLFVILGALLGSHAGMLSVRLPLQIKQESQFVCHNGEKTQCQYSNNDSLTHASNDKALLSKKRSHCLNCMSLIPFYHNVPILSYIVLKGKCANCHAPISKQYLWIEMHMLVLFFCIGLLPQIGYETIAFLAITYFTVILLWIDKKHFLLPDVLTLSLLWMGLFFNLFELFVPLQDAVIGAMVGYASLWGVNKLFCIVRGYDGMGQGDMKYFAAIGACIGTHYLLLILTLSAALAIIHTLLDALFMHKKKLGTNSELESSKQYQLNINGSDNSINNKQMIAFGVYLSISFWGICFYQFLI</sequence>
<reference evidence="14" key="1">
    <citation type="submission" date="2016-10" db="EMBL/GenBank/DDBJ databases">
        <authorList>
            <person name="Varghese N."/>
            <person name="Submissions S."/>
        </authorList>
    </citation>
    <scope>NUCLEOTIDE SEQUENCE [LARGE SCALE GENOMIC DNA]</scope>
    <source>
        <strain evidence="14">DSM 18579</strain>
    </source>
</reference>
<keyword evidence="9" id="KW-0645">Protease</keyword>
<feature type="transmembrane region" description="Helical" evidence="10">
    <location>
        <begin position="25"/>
        <end position="47"/>
    </location>
</feature>
<feature type="transmembrane region" description="Helical" evidence="10">
    <location>
        <begin position="177"/>
        <end position="198"/>
    </location>
</feature>
<evidence type="ECO:0000256" key="2">
    <source>
        <dbReference type="ARBA" id="ARBA00005801"/>
    </source>
</evidence>
<comment type="similarity">
    <text evidence="2 8">Belongs to the peptidase A24 family.</text>
</comment>
<dbReference type="InterPro" id="IPR000045">
    <property type="entry name" value="Prepilin_IV_endopep_pep"/>
</dbReference>
<feature type="transmembrane region" description="Helical" evidence="10">
    <location>
        <begin position="204"/>
        <end position="226"/>
    </location>
</feature>
<evidence type="ECO:0000256" key="8">
    <source>
        <dbReference type="RuleBase" id="RU003793"/>
    </source>
</evidence>
<dbReference type="GO" id="GO:0008168">
    <property type="term" value="F:methyltransferase activity"/>
    <property type="evidence" value="ECO:0007669"/>
    <property type="project" value="UniProtKB-KW"/>
</dbReference>
<evidence type="ECO:0000256" key="4">
    <source>
        <dbReference type="ARBA" id="ARBA00022519"/>
    </source>
</evidence>
<keyword evidence="14" id="KW-1185">Reference proteome</keyword>
<feature type="domain" description="Prepilin peptidase A24 N-terminal" evidence="12">
    <location>
        <begin position="33"/>
        <end position="144"/>
    </location>
</feature>
<organism evidence="13 14">
    <name type="scientific">Thorsellia anophelis DSM 18579</name>
    <dbReference type="NCBI Taxonomy" id="1123402"/>
    <lineage>
        <taxon>Bacteria</taxon>
        <taxon>Pseudomonadati</taxon>
        <taxon>Pseudomonadota</taxon>
        <taxon>Gammaproteobacteria</taxon>
        <taxon>Enterobacterales</taxon>
        <taxon>Thorselliaceae</taxon>
        <taxon>Thorsellia</taxon>
    </lineage>
</organism>
<dbReference type="EC" id="3.4.23.43" evidence="9"/>
<evidence type="ECO:0000256" key="7">
    <source>
        <dbReference type="ARBA" id="ARBA00023136"/>
    </source>
</evidence>
<gene>
    <name evidence="13" type="ORF">SAMN02583745_01073</name>
</gene>
<dbReference type="PANTHER" id="PTHR30487">
    <property type="entry name" value="TYPE 4 PREPILIN-LIKE PROTEINS LEADER PEPTIDE-PROCESSING ENZYME"/>
    <property type="match status" value="1"/>
</dbReference>
<feature type="domain" description="Prepilin type IV endopeptidase peptidase" evidence="11">
    <location>
        <begin position="159"/>
        <end position="266"/>
    </location>
</feature>
<dbReference type="AlphaFoldDB" id="A0A1I0AUQ8"/>
<accession>A0A1I0AUQ8</accession>
<keyword evidence="3" id="KW-1003">Cell membrane</keyword>
<feature type="transmembrane region" description="Helical" evidence="10">
    <location>
        <begin position="306"/>
        <end position="326"/>
    </location>
</feature>
<protein>
    <recommendedName>
        <fullName evidence="9">Prepilin leader peptidase/N-methyltransferase</fullName>
        <ecNumber evidence="9">2.1.1.-</ecNumber>
        <ecNumber evidence="9">3.4.23.43</ecNumber>
    </recommendedName>
</protein>